<dbReference type="GO" id="GO:0005871">
    <property type="term" value="C:kinesin complex"/>
    <property type="evidence" value="ECO:0007669"/>
    <property type="project" value="InterPro"/>
</dbReference>
<comment type="caution">
    <text evidence="5">The sequence shown here is derived from an EMBL/GenBank/DDBJ whole genome shotgun (WGS) entry which is preliminary data.</text>
</comment>
<dbReference type="Gene3D" id="1.25.40.10">
    <property type="entry name" value="Tetratricopeptide repeat domain"/>
    <property type="match status" value="1"/>
</dbReference>
<evidence type="ECO:0008006" key="7">
    <source>
        <dbReference type="Google" id="ProtNLM"/>
    </source>
</evidence>
<dbReference type="Proteomes" id="UP001270362">
    <property type="component" value="Unassembled WGS sequence"/>
</dbReference>
<sequence length="56" mass="6429">GIYGIAEQMNRRALDGREKVLGLEHLDTLTSINNLASVLWRQGKYEEAEQMNRRAL</sequence>
<keyword evidence="4" id="KW-0802">TPR repeat</keyword>
<accession>A0AAE0XCQ8</accession>
<keyword evidence="3" id="KW-0677">Repeat</keyword>
<dbReference type="GO" id="GO:0005737">
    <property type="term" value="C:cytoplasm"/>
    <property type="evidence" value="ECO:0007669"/>
    <property type="project" value="UniProtKB-SubCell"/>
</dbReference>
<organism evidence="5 6">
    <name type="scientific">Podospora appendiculata</name>
    <dbReference type="NCBI Taxonomy" id="314037"/>
    <lineage>
        <taxon>Eukaryota</taxon>
        <taxon>Fungi</taxon>
        <taxon>Dikarya</taxon>
        <taxon>Ascomycota</taxon>
        <taxon>Pezizomycotina</taxon>
        <taxon>Sordariomycetes</taxon>
        <taxon>Sordariomycetidae</taxon>
        <taxon>Sordariales</taxon>
        <taxon>Podosporaceae</taxon>
        <taxon>Podospora</taxon>
    </lineage>
</organism>
<dbReference type="PROSITE" id="PS50293">
    <property type="entry name" value="TPR_REGION"/>
    <property type="match status" value="1"/>
</dbReference>
<gene>
    <name evidence="5" type="ORF">B0T22DRAFT_360526</name>
</gene>
<reference evidence="5" key="2">
    <citation type="submission" date="2023-06" db="EMBL/GenBank/DDBJ databases">
        <authorList>
            <consortium name="Lawrence Berkeley National Laboratory"/>
            <person name="Haridas S."/>
            <person name="Hensen N."/>
            <person name="Bonometti L."/>
            <person name="Westerberg I."/>
            <person name="Brannstrom I.O."/>
            <person name="Guillou S."/>
            <person name="Cros-Aarteil S."/>
            <person name="Calhoun S."/>
            <person name="Kuo A."/>
            <person name="Mondo S."/>
            <person name="Pangilinan J."/>
            <person name="Riley R."/>
            <person name="Labutti K."/>
            <person name="Andreopoulos B."/>
            <person name="Lipzen A."/>
            <person name="Chen C."/>
            <person name="Yanf M."/>
            <person name="Daum C."/>
            <person name="Ng V."/>
            <person name="Clum A."/>
            <person name="Steindorff A."/>
            <person name="Ohm R."/>
            <person name="Martin F."/>
            <person name="Silar P."/>
            <person name="Natvig D."/>
            <person name="Lalanne C."/>
            <person name="Gautier V."/>
            <person name="Ament-Velasquez S.L."/>
            <person name="Kruys A."/>
            <person name="Hutchinson M.I."/>
            <person name="Powell A.J."/>
            <person name="Barry K."/>
            <person name="Miller A.N."/>
            <person name="Grigoriev I.V."/>
            <person name="Debuchy R."/>
            <person name="Gladieux P."/>
            <person name="Thoren M.H."/>
            <person name="Johannesson H."/>
        </authorList>
    </citation>
    <scope>NUCLEOTIDE SEQUENCE</scope>
    <source>
        <strain evidence="5">CBS 314.62</strain>
    </source>
</reference>
<name>A0AAE0XCQ8_9PEZI</name>
<dbReference type="Pfam" id="PF13424">
    <property type="entry name" value="TPR_12"/>
    <property type="match status" value="1"/>
</dbReference>
<dbReference type="SUPFAM" id="SSF48452">
    <property type="entry name" value="TPR-like"/>
    <property type="match status" value="1"/>
</dbReference>
<feature type="non-terminal residue" evidence="5">
    <location>
        <position position="56"/>
    </location>
</feature>
<comment type="subcellular location">
    <subcellularLocation>
        <location evidence="1">Cytoplasm</location>
    </subcellularLocation>
</comment>
<keyword evidence="2" id="KW-0963">Cytoplasm</keyword>
<evidence type="ECO:0000256" key="3">
    <source>
        <dbReference type="ARBA" id="ARBA00022737"/>
    </source>
</evidence>
<evidence type="ECO:0000313" key="5">
    <source>
        <dbReference type="EMBL" id="KAK3690231.1"/>
    </source>
</evidence>
<dbReference type="PANTHER" id="PTHR45783">
    <property type="entry name" value="KINESIN LIGHT CHAIN"/>
    <property type="match status" value="1"/>
</dbReference>
<proteinExistence type="predicted"/>
<dbReference type="InterPro" id="IPR002151">
    <property type="entry name" value="Kinesin_light"/>
</dbReference>
<evidence type="ECO:0000256" key="2">
    <source>
        <dbReference type="ARBA" id="ARBA00022490"/>
    </source>
</evidence>
<dbReference type="PANTHER" id="PTHR45783:SF3">
    <property type="entry name" value="KINESIN LIGHT CHAIN"/>
    <property type="match status" value="1"/>
</dbReference>
<dbReference type="EMBL" id="JAULSO010000002">
    <property type="protein sequence ID" value="KAK3690231.1"/>
    <property type="molecule type" value="Genomic_DNA"/>
</dbReference>
<dbReference type="InterPro" id="IPR011990">
    <property type="entry name" value="TPR-like_helical_dom_sf"/>
</dbReference>
<evidence type="ECO:0000313" key="6">
    <source>
        <dbReference type="Proteomes" id="UP001270362"/>
    </source>
</evidence>
<dbReference type="GO" id="GO:0007018">
    <property type="term" value="P:microtubule-based movement"/>
    <property type="evidence" value="ECO:0007669"/>
    <property type="project" value="TreeGrafter"/>
</dbReference>
<protein>
    <recommendedName>
        <fullName evidence="7">Kinesin light chain</fullName>
    </recommendedName>
</protein>
<feature type="non-terminal residue" evidence="5">
    <location>
        <position position="1"/>
    </location>
</feature>
<dbReference type="AlphaFoldDB" id="A0AAE0XCQ8"/>
<evidence type="ECO:0000256" key="1">
    <source>
        <dbReference type="ARBA" id="ARBA00004496"/>
    </source>
</evidence>
<reference evidence="5" key="1">
    <citation type="journal article" date="2023" name="Mol. Phylogenet. Evol.">
        <title>Genome-scale phylogeny and comparative genomics of the fungal order Sordariales.</title>
        <authorList>
            <person name="Hensen N."/>
            <person name="Bonometti L."/>
            <person name="Westerberg I."/>
            <person name="Brannstrom I.O."/>
            <person name="Guillou S."/>
            <person name="Cros-Aarteil S."/>
            <person name="Calhoun S."/>
            <person name="Haridas S."/>
            <person name="Kuo A."/>
            <person name="Mondo S."/>
            <person name="Pangilinan J."/>
            <person name="Riley R."/>
            <person name="LaButti K."/>
            <person name="Andreopoulos B."/>
            <person name="Lipzen A."/>
            <person name="Chen C."/>
            <person name="Yan M."/>
            <person name="Daum C."/>
            <person name="Ng V."/>
            <person name="Clum A."/>
            <person name="Steindorff A."/>
            <person name="Ohm R.A."/>
            <person name="Martin F."/>
            <person name="Silar P."/>
            <person name="Natvig D.O."/>
            <person name="Lalanne C."/>
            <person name="Gautier V."/>
            <person name="Ament-Velasquez S.L."/>
            <person name="Kruys A."/>
            <person name="Hutchinson M.I."/>
            <person name="Powell A.J."/>
            <person name="Barry K."/>
            <person name="Miller A.N."/>
            <person name="Grigoriev I.V."/>
            <person name="Debuchy R."/>
            <person name="Gladieux P."/>
            <person name="Hiltunen Thoren M."/>
            <person name="Johannesson H."/>
        </authorList>
    </citation>
    <scope>NUCLEOTIDE SEQUENCE</scope>
    <source>
        <strain evidence="5">CBS 314.62</strain>
    </source>
</reference>
<dbReference type="GO" id="GO:0019894">
    <property type="term" value="F:kinesin binding"/>
    <property type="evidence" value="ECO:0007669"/>
    <property type="project" value="TreeGrafter"/>
</dbReference>
<evidence type="ECO:0000256" key="4">
    <source>
        <dbReference type="ARBA" id="ARBA00022803"/>
    </source>
</evidence>
<keyword evidence="6" id="KW-1185">Reference proteome</keyword>